<organism evidence="1 2">
    <name type="scientific">Halioglobus japonicus</name>
    <dbReference type="NCBI Taxonomy" id="930805"/>
    <lineage>
        <taxon>Bacteria</taxon>
        <taxon>Pseudomonadati</taxon>
        <taxon>Pseudomonadota</taxon>
        <taxon>Gammaproteobacteria</taxon>
        <taxon>Cellvibrionales</taxon>
        <taxon>Halieaceae</taxon>
        <taxon>Halioglobus</taxon>
    </lineage>
</organism>
<dbReference type="Proteomes" id="UP000235162">
    <property type="component" value="Unassembled WGS sequence"/>
</dbReference>
<accession>A0AAP8SLK0</accession>
<evidence type="ECO:0000313" key="2">
    <source>
        <dbReference type="Proteomes" id="UP000235162"/>
    </source>
</evidence>
<reference evidence="1 2" key="1">
    <citation type="submission" date="2018-01" db="EMBL/GenBank/DDBJ databases">
        <title>The draft genome sequence of Halioglobus japonicus S1-36.</title>
        <authorList>
            <person name="Du Z.-J."/>
            <person name="Shi M.-J."/>
        </authorList>
    </citation>
    <scope>NUCLEOTIDE SEQUENCE [LARGE SCALE GENOMIC DNA]</scope>
    <source>
        <strain evidence="1 2">S1-36</strain>
    </source>
</reference>
<name>A0AAP8SLK0_9GAMM</name>
<dbReference type="RefSeq" id="WP_084200867.1">
    <property type="nucleotide sequence ID" value="NZ_BMYL01000008.1"/>
</dbReference>
<protein>
    <submittedName>
        <fullName evidence="1">Uncharacterized protein</fullName>
    </submittedName>
</protein>
<dbReference type="KEGG" id="hja:BST95_18360"/>
<gene>
    <name evidence="1" type="ORF">C0029_18070</name>
</gene>
<dbReference type="AlphaFoldDB" id="A0AAP8SLK0"/>
<evidence type="ECO:0000313" key="1">
    <source>
        <dbReference type="EMBL" id="PLW84647.1"/>
    </source>
</evidence>
<comment type="caution">
    <text evidence="1">The sequence shown here is derived from an EMBL/GenBank/DDBJ whole genome shotgun (WGS) entry which is preliminary data.</text>
</comment>
<dbReference type="EMBL" id="PKUR01000006">
    <property type="protein sequence ID" value="PLW84647.1"/>
    <property type="molecule type" value="Genomic_DNA"/>
</dbReference>
<proteinExistence type="predicted"/>
<sequence length="160" mass="17317">MRGVVNPLTLRQRGTVLMFALVYLGLLAMAVAAVSETHLFQVRITPALEARLQTRQKALGLIEQWLTCLGLEVPRGNPGTRFLTMPGCSHLEGTANEHAQAYLKILSDDGGIPPRLGEAKASSAIHYEAVRYEVVVRASVPPAISTLHQGIVVLAPRSDQ</sequence>
<keyword evidence="2" id="KW-1185">Reference proteome</keyword>